<evidence type="ECO:0000256" key="8">
    <source>
        <dbReference type="SAM" id="Phobius"/>
    </source>
</evidence>
<evidence type="ECO:0000256" key="7">
    <source>
        <dbReference type="ARBA" id="ARBA00023136"/>
    </source>
</evidence>
<gene>
    <name evidence="10" type="ORF">DXD10_08025</name>
    <name evidence="9" type="ORF">DXD84_09025</name>
</gene>
<keyword evidence="6 8" id="KW-1133">Transmembrane helix</keyword>
<sequence length="498" mass="53984">MGEKKGKNTVFYVSLIIVGIIAVWSVAFNDSFTVVANAAFKVLTTDFGWLYLISMIIFFGFIVYFAFGKYGKIRLGSDDSRPEYSNITWFGLLFGCGMGVGLVFWGVAEPLTYYLNPTDGIEAASQASANFAFENFFMHWGILPWANYAVIGLALAYFMFRKNKKGLLSVMLEPLIGEKLANGWLGKVVDILGVFATVAGVVTSLGLGTLQINAGFNYLFGVPINLVVEIIIIIIVSFLYIGSAVSGLDKGIKIISDTNLYVAIGLLAVCFIVGPKVETLNAFVNGMGQYIGNFIPTALKINSYSDNSWFGSWRLFYWAWFIAWAPFVGVFVARISKGRTIREFVLGVVLVPTIASCIWGAVFGNLGINLGEKGLMAIEKLQEAVATPEVGLFVVLGQYPLGFILSLVALVSLCAFFVTSANSGVYVLSMLSTDGAINPPNGRKILWGVIQSVMAIGLLMAGGLKPLQTISLVAAFLFIFVMLGTIAAFIKVLKEEKA</sequence>
<dbReference type="EMBL" id="QSQQ01000008">
    <property type="protein sequence ID" value="RGK48083.1"/>
    <property type="molecule type" value="Genomic_DNA"/>
</dbReference>
<reference evidence="11 12" key="1">
    <citation type="submission" date="2018-08" db="EMBL/GenBank/DDBJ databases">
        <title>A genome reference for cultivated species of the human gut microbiota.</title>
        <authorList>
            <person name="Zou Y."/>
            <person name="Xue W."/>
            <person name="Luo G."/>
        </authorList>
    </citation>
    <scope>NUCLEOTIDE SEQUENCE [LARGE SCALE GENOMIC DNA]</scope>
    <source>
        <strain evidence="10 12">TF11-11</strain>
        <strain evidence="9 11">TM09-19AC</strain>
    </source>
</reference>
<evidence type="ECO:0000313" key="10">
    <source>
        <dbReference type="EMBL" id="RGK48083.1"/>
    </source>
</evidence>
<feature type="transmembrane region" description="Helical" evidence="8">
    <location>
        <begin position="344"/>
        <end position="366"/>
    </location>
</feature>
<feature type="transmembrane region" description="Helical" evidence="8">
    <location>
        <begin position="188"/>
        <end position="212"/>
    </location>
</feature>
<dbReference type="NCBIfam" id="TIGR00842">
    <property type="entry name" value="bcct"/>
    <property type="match status" value="1"/>
</dbReference>
<dbReference type="InterPro" id="IPR000060">
    <property type="entry name" value="BCCT_transptr"/>
</dbReference>
<feature type="transmembrane region" description="Helical" evidence="8">
    <location>
        <begin position="218"/>
        <end position="242"/>
    </location>
</feature>
<protein>
    <submittedName>
        <fullName evidence="10">BCCT family transporter</fullName>
    </submittedName>
</protein>
<feature type="transmembrane region" description="Helical" evidence="8">
    <location>
        <begin position="9"/>
        <end position="28"/>
    </location>
</feature>
<feature type="transmembrane region" description="Helical" evidence="8">
    <location>
        <begin position="315"/>
        <end position="332"/>
    </location>
</feature>
<dbReference type="EMBL" id="QSOI01000009">
    <property type="protein sequence ID" value="RGI84021.1"/>
    <property type="molecule type" value="Genomic_DNA"/>
</dbReference>
<keyword evidence="4" id="KW-1003">Cell membrane</keyword>
<feature type="transmembrane region" description="Helical" evidence="8">
    <location>
        <begin position="445"/>
        <end position="464"/>
    </location>
</feature>
<evidence type="ECO:0000256" key="4">
    <source>
        <dbReference type="ARBA" id="ARBA00022475"/>
    </source>
</evidence>
<keyword evidence="5 8" id="KW-0812">Transmembrane</keyword>
<feature type="transmembrane region" description="Helical" evidence="8">
    <location>
        <begin position="254"/>
        <end position="274"/>
    </location>
</feature>
<organism evidence="10 12">
    <name type="scientific">Dorea formicigenerans</name>
    <dbReference type="NCBI Taxonomy" id="39486"/>
    <lineage>
        <taxon>Bacteria</taxon>
        <taxon>Bacillati</taxon>
        <taxon>Bacillota</taxon>
        <taxon>Clostridia</taxon>
        <taxon>Lachnospirales</taxon>
        <taxon>Lachnospiraceae</taxon>
        <taxon>Dorea</taxon>
    </lineage>
</organism>
<evidence type="ECO:0000256" key="6">
    <source>
        <dbReference type="ARBA" id="ARBA00022989"/>
    </source>
</evidence>
<dbReference type="PANTHER" id="PTHR30047:SF7">
    <property type="entry name" value="HIGH-AFFINITY CHOLINE TRANSPORT PROTEIN"/>
    <property type="match status" value="1"/>
</dbReference>
<evidence type="ECO:0000313" key="11">
    <source>
        <dbReference type="Proteomes" id="UP000260664"/>
    </source>
</evidence>
<comment type="similarity">
    <text evidence="2">Belongs to the BCCT transporter (TC 2.A.15) family.</text>
</comment>
<accession>A0A3E4MEG1</accession>
<comment type="subcellular location">
    <subcellularLocation>
        <location evidence="1">Cell membrane</location>
        <topology evidence="1">Multi-pass membrane protein</topology>
    </subcellularLocation>
</comment>
<dbReference type="GO" id="GO:0005886">
    <property type="term" value="C:plasma membrane"/>
    <property type="evidence" value="ECO:0007669"/>
    <property type="project" value="UniProtKB-SubCell"/>
</dbReference>
<dbReference type="Proteomes" id="UP000260664">
    <property type="component" value="Unassembled WGS sequence"/>
</dbReference>
<evidence type="ECO:0000256" key="3">
    <source>
        <dbReference type="ARBA" id="ARBA00022448"/>
    </source>
</evidence>
<keyword evidence="3" id="KW-0813">Transport</keyword>
<feature type="transmembrane region" description="Helical" evidence="8">
    <location>
        <begin position="142"/>
        <end position="160"/>
    </location>
</feature>
<feature type="transmembrane region" description="Helical" evidence="8">
    <location>
        <begin position="87"/>
        <end position="108"/>
    </location>
</feature>
<dbReference type="Proteomes" id="UP000261208">
    <property type="component" value="Unassembled WGS sequence"/>
</dbReference>
<feature type="transmembrane region" description="Helical" evidence="8">
    <location>
        <begin position="470"/>
        <end position="493"/>
    </location>
</feature>
<feature type="transmembrane region" description="Helical" evidence="8">
    <location>
        <begin position="48"/>
        <end position="67"/>
    </location>
</feature>
<evidence type="ECO:0000313" key="9">
    <source>
        <dbReference type="EMBL" id="RGI84021.1"/>
    </source>
</evidence>
<evidence type="ECO:0000313" key="12">
    <source>
        <dbReference type="Proteomes" id="UP000261208"/>
    </source>
</evidence>
<evidence type="ECO:0000256" key="2">
    <source>
        <dbReference type="ARBA" id="ARBA00005658"/>
    </source>
</evidence>
<dbReference type="Pfam" id="PF02028">
    <property type="entry name" value="BCCT"/>
    <property type="match status" value="1"/>
</dbReference>
<dbReference type="PANTHER" id="PTHR30047">
    <property type="entry name" value="HIGH-AFFINITY CHOLINE TRANSPORT PROTEIN-RELATED"/>
    <property type="match status" value="1"/>
</dbReference>
<dbReference type="RefSeq" id="WP_117495213.1">
    <property type="nucleotide sequence ID" value="NZ_CP173381.1"/>
</dbReference>
<name>A0A3E4MEG1_9FIRM</name>
<evidence type="ECO:0000256" key="5">
    <source>
        <dbReference type="ARBA" id="ARBA00022692"/>
    </source>
</evidence>
<dbReference type="GO" id="GO:0022857">
    <property type="term" value="F:transmembrane transporter activity"/>
    <property type="evidence" value="ECO:0007669"/>
    <property type="project" value="InterPro"/>
</dbReference>
<evidence type="ECO:0000256" key="1">
    <source>
        <dbReference type="ARBA" id="ARBA00004651"/>
    </source>
</evidence>
<proteinExistence type="inferred from homology"/>
<comment type="caution">
    <text evidence="10">The sequence shown here is derived from an EMBL/GenBank/DDBJ whole genome shotgun (WGS) entry which is preliminary data.</text>
</comment>
<feature type="transmembrane region" description="Helical" evidence="8">
    <location>
        <begin position="401"/>
        <end position="425"/>
    </location>
</feature>
<dbReference type="AlphaFoldDB" id="A0A3E4MEG1"/>
<keyword evidence="7 8" id="KW-0472">Membrane</keyword>